<dbReference type="Pfam" id="PF02698">
    <property type="entry name" value="DUF218"/>
    <property type="match status" value="1"/>
</dbReference>
<dbReference type="PANTHER" id="PTHR30336">
    <property type="entry name" value="INNER MEMBRANE PROTEIN, PROBABLE PERMEASE"/>
    <property type="match status" value="1"/>
</dbReference>
<evidence type="ECO:0000313" key="3">
    <source>
        <dbReference type="Proteomes" id="UP000034846"/>
    </source>
</evidence>
<dbReference type="GO" id="GO:0005886">
    <property type="term" value="C:plasma membrane"/>
    <property type="evidence" value="ECO:0007669"/>
    <property type="project" value="TreeGrafter"/>
</dbReference>
<dbReference type="CDD" id="cd06259">
    <property type="entry name" value="YdcF-like"/>
    <property type="match status" value="1"/>
</dbReference>
<dbReference type="PATRIC" id="fig|1618989.3.peg.752"/>
<comment type="caution">
    <text evidence="2">The sequence shown here is derived from an EMBL/GenBank/DDBJ whole genome shotgun (WGS) entry which is preliminary data.</text>
</comment>
<dbReference type="InterPro" id="IPR051599">
    <property type="entry name" value="Cell_Envelope_Assoc"/>
</dbReference>
<dbReference type="InterPro" id="IPR003848">
    <property type="entry name" value="DUF218"/>
</dbReference>
<evidence type="ECO:0000259" key="1">
    <source>
        <dbReference type="Pfam" id="PF02698"/>
    </source>
</evidence>
<evidence type="ECO:0000313" key="2">
    <source>
        <dbReference type="EMBL" id="KKW28955.1"/>
    </source>
</evidence>
<feature type="domain" description="DUF218" evidence="1">
    <location>
        <begin position="43"/>
        <end position="178"/>
    </location>
</feature>
<name>A0A0G1XDJ5_9BACT</name>
<protein>
    <recommendedName>
        <fullName evidence="1">DUF218 domain-containing protein</fullName>
    </recommendedName>
</protein>
<dbReference type="Proteomes" id="UP000034846">
    <property type="component" value="Unassembled WGS sequence"/>
</dbReference>
<reference evidence="2 3" key="1">
    <citation type="journal article" date="2015" name="Nature">
        <title>rRNA introns, odd ribosomes, and small enigmatic genomes across a large radiation of phyla.</title>
        <authorList>
            <person name="Brown C.T."/>
            <person name="Hug L.A."/>
            <person name="Thomas B.C."/>
            <person name="Sharon I."/>
            <person name="Castelle C.J."/>
            <person name="Singh A."/>
            <person name="Wilkins M.J."/>
            <person name="Williams K.H."/>
            <person name="Banfield J.F."/>
        </authorList>
    </citation>
    <scope>NUCLEOTIDE SEQUENCE [LARGE SCALE GENOMIC DNA]</scope>
</reference>
<proteinExistence type="predicted"/>
<sequence length="219" mass="24131">MKKLFRYFLLVCAVLALALVIPQLLVARSSSFVFVSDDVSIVDAIIVPGASVHPDGTPSDVLEDRLLTGIALYEAGKAGAIIVSGDDGQEEYDEVNAMRVYLLEHDVPAEDIFLDHAGFDTYDTMYRAKAIFGLDSAIVATQLYHLPRALYIGRAQGIEVYGVSADRQRYRAMRYFMAREALANIKAVVDVLLNSKPMYLGNSVDIKGDGRMTWDEGVD</sequence>
<dbReference type="EMBL" id="LCRD01000057">
    <property type="protein sequence ID" value="KKW28955.1"/>
    <property type="molecule type" value="Genomic_DNA"/>
</dbReference>
<accession>A0A0G1XDJ5</accession>
<organism evidence="2 3">
    <name type="scientific">Candidatus Uhrbacteria bacterium GW2011_GWD2_52_7</name>
    <dbReference type="NCBI Taxonomy" id="1618989"/>
    <lineage>
        <taxon>Bacteria</taxon>
        <taxon>Candidatus Uhriibacteriota</taxon>
    </lineage>
</organism>
<gene>
    <name evidence="2" type="ORF">UY72_C0057G0009</name>
</gene>
<dbReference type="AlphaFoldDB" id="A0A0G1XDJ5"/>
<dbReference type="PANTHER" id="PTHR30336:SF6">
    <property type="entry name" value="INTEGRAL MEMBRANE PROTEIN"/>
    <property type="match status" value="1"/>
</dbReference>